<evidence type="ECO:0000256" key="2">
    <source>
        <dbReference type="ARBA" id="ARBA00022448"/>
    </source>
</evidence>
<feature type="transmembrane region" description="Helical" evidence="12">
    <location>
        <begin position="210"/>
        <end position="230"/>
    </location>
</feature>
<protein>
    <submittedName>
        <fullName evidence="14">Ion transporter</fullName>
    </submittedName>
</protein>
<dbReference type="PRINTS" id="PR00169">
    <property type="entry name" value="KCHANNEL"/>
</dbReference>
<dbReference type="PANTHER" id="PTHR11537:SF254">
    <property type="entry name" value="POTASSIUM VOLTAGE-GATED CHANNEL PROTEIN SHAB"/>
    <property type="match status" value="1"/>
</dbReference>
<feature type="transmembrane region" description="Helical" evidence="12">
    <location>
        <begin position="86"/>
        <end position="106"/>
    </location>
</feature>
<dbReference type="EMBL" id="LVWG01000021">
    <property type="protein sequence ID" value="KZK74662.1"/>
    <property type="molecule type" value="Genomic_DNA"/>
</dbReference>
<comment type="caution">
    <text evidence="14">The sequence shown here is derived from an EMBL/GenBank/DDBJ whole genome shotgun (WGS) entry which is preliminary data.</text>
</comment>
<keyword evidence="11" id="KW-0407">Ion channel</keyword>
<evidence type="ECO:0000313" key="15">
    <source>
        <dbReference type="Proteomes" id="UP000076481"/>
    </source>
</evidence>
<feature type="transmembrane region" description="Helical" evidence="12">
    <location>
        <begin position="21"/>
        <end position="43"/>
    </location>
</feature>
<dbReference type="InterPro" id="IPR028325">
    <property type="entry name" value="VG_K_chnl"/>
</dbReference>
<reference evidence="14 15" key="1">
    <citation type="submission" date="2016-03" db="EMBL/GenBank/DDBJ databases">
        <title>Speciation and ecological success in dimly lit waters: horizontal gene transfer in a green sulfur bacteria bloom unveiled by metagenomic assembly.</title>
        <authorList>
            <person name="Llorens-Mares T."/>
            <person name="Liu Z."/>
            <person name="Allen L.Z."/>
            <person name="Rusch D.B."/>
            <person name="Craig M.T."/>
            <person name="Dupont C.L."/>
            <person name="Bryant D.A."/>
            <person name="Casamayor E.O."/>
        </authorList>
    </citation>
    <scope>NUCLEOTIDE SEQUENCE [LARGE SCALE GENOMIC DNA]</scope>
    <source>
        <strain evidence="14">CIII</strain>
    </source>
</reference>
<evidence type="ECO:0000256" key="7">
    <source>
        <dbReference type="ARBA" id="ARBA00022958"/>
    </source>
</evidence>
<organism evidence="14 15">
    <name type="scientific">Pelodictyon luteolum</name>
    <dbReference type="NCBI Taxonomy" id="1100"/>
    <lineage>
        <taxon>Bacteria</taxon>
        <taxon>Pseudomonadati</taxon>
        <taxon>Chlorobiota</taxon>
        <taxon>Chlorobiia</taxon>
        <taxon>Chlorobiales</taxon>
        <taxon>Chlorobiaceae</taxon>
        <taxon>Chlorobium/Pelodictyon group</taxon>
        <taxon>Pelodictyon</taxon>
    </lineage>
</organism>
<evidence type="ECO:0000256" key="9">
    <source>
        <dbReference type="ARBA" id="ARBA00023065"/>
    </source>
</evidence>
<dbReference type="PANTHER" id="PTHR11537">
    <property type="entry name" value="VOLTAGE-GATED POTASSIUM CHANNEL"/>
    <property type="match status" value="1"/>
</dbReference>
<dbReference type="InterPro" id="IPR005821">
    <property type="entry name" value="Ion_trans_dom"/>
</dbReference>
<dbReference type="InterPro" id="IPR027359">
    <property type="entry name" value="Volt_channel_dom_sf"/>
</dbReference>
<feature type="domain" description="Ion transport" evidence="13">
    <location>
        <begin position="24"/>
        <end position="239"/>
    </location>
</feature>
<comment type="subcellular location">
    <subcellularLocation>
        <location evidence="1">Membrane</location>
        <topology evidence="1">Multi-pass membrane protein</topology>
    </subcellularLocation>
</comment>
<dbReference type="RefSeq" id="WP_303681232.1">
    <property type="nucleotide sequence ID" value="NZ_LVWG01000021.1"/>
</dbReference>
<proteinExistence type="predicted"/>
<evidence type="ECO:0000313" key="14">
    <source>
        <dbReference type="EMBL" id="KZK74662.1"/>
    </source>
</evidence>
<sequence>MQQSATPKEKLRHIIFDYDTVPAKAFDLLLIFAISSSVLVVMLDSVPSLHAAAGDIFLACEWFFTILFSIEYGLRLYATEDRRRYALSFFGIVDFLSIFPTWLSLFIPGTQYLLVIRFFRVLRIFRLLKLMQFVHEANFVRASIVASSRKILVFLFFVIVLTSIVGALMYLIEGEEHGFRSIPESIYWAIVTVTTVGYGDISPGTPLGRFLAALLMITGYSVIAVPTGIVSAEMSSMRSSCSPERFCRACPGLRHEPDAAFCRRCGLPLEDAPDGDGLS</sequence>
<keyword evidence="3" id="KW-0633">Potassium transport</keyword>
<dbReference type="SUPFAM" id="SSF81324">
    <property type="entry name" value="Voltage-gated potassium channels"/>
    <property type="match status" value="1"/>
</dbReference>
<accession>A0A165M0K1</accession>
<keyword evidence="10 12" id="KW-0472">Membrane</keyword>
<evidence type="ECO:0000256" key="1">
    <source>
        <dbReference type="ARBA" id="ARBA00004141"/>
    </source>
</evidence>
<dbReference type="Gene3D" id="1.10.287.70">
    <property type="match status" value="1"/>
</dbReference>
<dbReference type="Proteomes" id="UP000076481">
    <property type="component" value="Unassembled WGS sequence"/>
</dbReference>
<feature type="transmembrane region" description="Helical" evidence="12">
    <location>
        <begin position="49"/>
        <end position="74"/>
    </location>
</feature>
<keyword evidence="9" id="KW-0406">Ion transport</keyword>
<evidence type="ECO:0000256" key="6">
    <source>
        <dbReference type="ARBA" id="ARBA00022882"/>
    </source>
</evidence>
<dbReference type="Pfam" id="PF00520">
    <property type="entry name" value="Ion_trans"/>
    <property type="match status" value="1"/>
</dbReference>
<keyword evidence="8 12" id="KW-1133">Transmembrane helix</keyword>
<dbReference type="Gene3D" id="1.20.120.350">
    <property type="entry name" value="Voltage-gated potassium channels. Chain C"/>
    <property type="match status" value="1"/>
</dbReference>
<keyword evidence="2" id="KW-0813">Transport</keyword>
<evidence type="ECO:0000256" key="8">
    <source>
        <dbReference type="ARBA" id="ARBA00022989"/>
    </source>
</evidence>
<dbReference type="GO" id="GO:0001508">
    <property type="term" value="P:action potential"/>
    <property type="evidence" value="ECO:0007669"/>
    <property type="project" value="TreeGrafter"/>
</dbReference>
<evidence type="ECO:0000256" key="5">
    <source>
        <dbReference type="ARBA" id="ARBA00022826"/>
    </source>
</evidence>
<keyword evidence="4 12" id="KW-0812">Transmembrane</keyword>
<dbReference type="GO" id="GO:0008076">
    <property type="term" value="C:voltage-gated potassium channel complex"/>
    <property type="evidence" value="ECO:0007669"/>
    <property type="project" value="InterPro"/>
</dbReference>
<evidence type="ECO:0000256" key="12">
    <source>
        <dbReference type="SAM" id="Phobius"/>
    </source>
</evidence>
<evidence type="ECO:0000256" key="10">
    <source>
        <dbReference type="ARBA" id="ARBA00023136"/>
    </source>
</evidence>
<gene>
    <name evidence="14" type="ORF">A3K90_09475</name>
</gene>
<evidence type="ECO:0000256" key="11">
    <source>
        <dbReference type="ARBA" id="ARBA00023303"/>
    </source>
</evidence>
<keyword evidence="5" id="KW-0631">Potassium channel</keyword>
<dbReference type="GO" id="GO:0005249">
    <property type="term" value="F:voltage-gated potassium channel activity"/>
    <property type="evidence" value="ECO:0007669"/>
    <property type="project" value="InterPro"/>
</dbReference>
<name>A0A165M0K1_PELLU</name>
<evidence type="ECO:0000256" key="3">
    <source>
        <dbReference type="ARBA" id="ARBA00022538"/>
    </source>
</evidence>
<keyword evidence="6" id="KW-0851">Voltage-gated channel</keyword>
<keyword evidence="7" id="KW-0630">Potassium</keyword>
<feature type="transmembrane region" description="Helical" evidence="12">
    <location>
        <begin position="151"/>
        <end position="172"/>
    </location>
</feature>
<dbReference type="AlphaFoldDB" id="A0A165M0K1"/>
<evidence type="ECO:0000256" key="4">
    <source>
        <dbReference type="ARBA" id="ARBA00022692"/>
    </source>
</evidence>
<evidence type="ECO:0000259" key="13">
    <source>
        <dbReference type="Pfam" id="PF00520"/>
    </source>
</evidence>